<sequence length="78" mass="8824">MHIELDDDVVREVDRLAGPRERSAFVRRAVVQALDDARRAEALRQSAGSLDQAVAHAWDDDAAAWVRQTRRADERRTG</sequence>
<protein>
    <recommendedName>
        <fullName evidence="3">Ribbon-helix-helix protein CopG domain-containing protein</fullName>
    </recommendedName>
</protein>
<dbReference type="Proteomes" id="UP000092482">
    <property type="component" value="Chromosome"/>
</dbReference>
<dbReference type="AlphaFoldDB" id="A0A1B1ND72"/>
<dbReference type="EMBL" id="CP014989">
    <property type="protein sequence ID" value="ANS79382.1"/>
    <property type="molecule type" value="Genomic_DNA"/>
</dbReference>
<dbReference type="KEGG" id="serj:SGUI_1986"/>
<gene>
    <name evidence="1" type="ORF">SGUI_1986</name>
</gene>
<keyword evidence="2" id="KW-1185">Reference proteome</keyword>
<proteinExistence type="predicted"/>
<reference evidence="1 2" key="1">
    <citation type="submission" date="2016-03" db="EMBL/GenBank/DDBJ databases">
        <title>Shallow-sea hydrothermal system.</title>
        <authorList>
            <person name="Tang K."/>
        </authorList>
    </citation>
    <scope>NUCLEOTIDE SEQUENCE [LARGE SCALE GENOMIC DNA]</scope>
    <source>
        <strain evidence="1 2">JLT9</strain>
    </source>
</reference>
<evidence type="ECO:0000313" key="1">
    <source>
        <dbReference type="EMBL" id="ANS79382.1"/>
    </source>
</evidence>
<dbReference type="STRING" id="1758689.SGUI_1986"/>
<evidence type="ECO:0008006" key="3">
    <source>
        <dbReference type="Google" id="ProtNLM"/>
    </source>
</evidence>
<evidence type="ECO:0000313" key="2">
    <source>
        <dbReference type="Proteomes" id="UP000092482"/>
    </source>
</evidence>
<organism evidence="1 2">
    <name type="scientific">Serinicoccus hydrothermalis</name>
    <dbReference type="NCBI Taxonomy" id="1758689"/>
    <lineage>
        <taxon>Bacteria</taxon>
        <taxon>Bacillati</taxon>
        <taxon>Actinomycetota</taxon>
        <taxon>Actinomycetes</taxon>
        <taxon>Micrococcales</taxon>
        <taxon>Ornithinimicrobiaceae</taxon>
        <taxon>Serinicoccus</taxon>
    </lineage>
</organism>
<name>A0A1B1ND72_9MICO</name>
<accession>A0A1B1ND72</accession>